<feature type="transmembrane region" description="Helical" evidence="4">
    <location>
        <begin position="12"/>
        <end position="38"/>
    </location>
</feature>
<dbReference type="InterPro" id="IPR036259">
    <property type="entry name" value="MFS_trans_sf"/>
</dbReference>
<feature type="transmembrane region" description="Helical" evidence="4">
    <location>
        <begin position="301"/>
        <end position="318"/>
    </location>
</feature>
<evidence type="ECO:0000256" key="3">
    <source>
        <dbReference type="ARBA" id="ARBA00023136"/>
    </source>
</evidence>
<sequence>MLDPRAPVDRFILLYALAWAGGTIGYVPLLSILLPVQVAGLAGKTTGVDWLAYIALIGAIAASLAGILFGFLSDITHNRRGWIAAGLALSCTLLLVIGRMTSLPGIVAAIVAWQLGLNMMLGPLAAWAGDLVPDDRKGLLGGLMAFAPGLGALSGALVTIPGLADGQARLGLVALLVAVCVLPVVLNNAPPLLERPQAPSEQHRARGLALRMWLARLAVQVAEATLFAYLFFWLLSLDPTVSDNQTARLFSLIMLVSVPLALLVGRWSDRTDRPIAPLQICALVSALGLLGMALAPGVTGAMLAYGLFGVSSAVFLALHSAQTLRILPRPDRRGRDLGLFNLANTVPSLVMPWLTIAIVPVAGYPALFGLLALLAASAGLLLQKVSPAR</sequence>
<feature type="transmembrane region" description="Helical" evidence="4">
    <location>
        <begin position="81"/>
        <end position="100"/>
    </location>
</feature>
<feature type="transmembrane region" description="Helical" evidence="4">
    <location>
        <begin position="364"/>
        <end position="382"/>
    </location>
</feature>
<dbReference type="EMBL" id="CP042345">
    <property type="protein sequence ID" value="QEA15009.1"/>
    <property type="molecule type" value="Genomic_DNA"/>
</dbReference>
<protein>
    <submittedName>
        <fullName evidence="6">MFS transporter</fullName>
    </submittedName>
</protein>
<dbReference type="Proteomes" id="UP000321172">
    <property type="component" value="Chromosome"/>
</dbReference>
<dbReference type="InterPro" id="IPR011701">
    <property type="entry name" value="MFS"/>
</dbReference>
<keyword evidence="7" id="KW-1185">Reference proteome</keyword>
<feature type="transmembrane region" description="Helical" evidence="4">
    <location>
        <begin position="213"/>
        <end position="235"/>
    </location>
</feature>
<evidence type="ECO:0000256" key="4">
    <source>
        <dbReference type="SAM" id="Phobius"/>
    </source>
</evidence>
<feature type="transmembrane region" description="Helical" evidence="4">
    <location>
        <begin position="170"/>
        <end position="193"/>
    </location>
</feature>
<dbReference type="GO" id="GO:0022857">
    <property type="term" value="F:transmembrane transporter activity"/>
    <property type="evidence" value="ECO:0007669"/>
    <property type="project" value="InterPro"/>
</dbReference>
<dbReference type="InterPro" id="IPR020846">
    <property type="entry name" value="MFS_dom"/>
</dbReference>
<reference evidence="6 7" key="1">
    <citation type="journal article" date="2013" name="J. Microbiol. Biotechnol.">
        <title>Novosphingobium ginsenosidimutans sp. nov., with the ability to convert ginsenoside.</title>
        <authorList>
            <person name="Kim J.K."/>
            <person name="He D."/>
            <person name="Liu Q.M."/>
            <person name="Park H.Y."/>
            <person name="Jung M.S."/>
            <person name="Yoon M.H."/>
            <person name="Kim S.C."/>
            <person name="Im W.T."/>
        </authorList>
    </citation>
    <scope>NUCLEOTIDE SEQUENCE [LARGE SCALE GENOMIC DNA]</scope>
    <source>
        <strain evidence="6 7">FW-6</strain>
    </source>
</reference>
<dbReference type="PANTHER" id="PTHR23528:SF1">
    <property type="entry name" value="MAJOR FACILITATOR SUPERFAMILY (MFS) PROFILE DOMAIN-CONTAINING PROTEIN"/>
    <property type="match status" value="1"/>
</dbReference>
<dbReference type="SUPFAM" id="SSF103473">
    <property type="entry name" value="MFS general substrate transporter"/>
    <property type="match status" value="1"/>
</dbReference>
<evidence type="ECO:0000313" key="7">
    <source>
        <dbReference type="Proteomes" id="UP000321172"/>
    </source>
</evidence>
<keyword evidence="1 4" id="KW-0812">Transmembrane</keyword>
<dbReference type="Pfam" id="PF07690">
    <property type="entry name" value="MFS_1"/>
    <property type="match status" value="1"/>
</dbReference>
<proteinExistence type="predicted"/>
<dbReference type="PANTHER" id="PTHR23528">
    <property type="match status" value="1"/>
</dbReference>
<feature type="domain" description="Major facilitator superfamily (MFS) profile" evidence="5">
    <location>
        <begin position="208"/>
        <end position="389"/>
    </location>
</feature>
<dbReference type="PROSITE" id="PS50850">
    <property type="entry name" value="MFS"/>
    <property type="match status" value="1"/>
</dbReference>
<evidence type="ECO:0000313" key="6">
    <source>
        <dbReference type="EMBL" id="QEA15009.1"/>
    </source>
</evidence>
<dbReference type="OrthoDB" id="7428510at2"/>
<feature type="transmembrane region" description="Helical" evidence="4">
    <location>
        <begin position="276"/>
        <end position="295"/>
    </location>
</feature>
<dbReference type="KEGG" id="ngf:FRF71_02025"/>
<dbReference type="AlphaFoldDB" id="A0A5B8S078"/>
<evidence type="ECO:0000256" key="2">
    <source>
        <dbReference type="ARBA" id="ARBA00022989"/>
    </source>
</evidence>
<feature type="transmembrane region" description="Helical" evidence="4">
    <location>
        <begin position="339"/>
        <end position="358"/>
    </location>
</feature>
<dbReference type="Gene3D" id="1.20.1250.20">
    <property type="entry name" value="MFS general substrate transporter like domains"/>
    <property type="match status" value="2"/>
</dbReference>
<gene>
    <name evidence="6" type="ORF">FRF71_02025</name>
</gene>
<evidence type="ECO:0000256" key="1">
    <source>
        <dbReference type="ARBA" id="ARBA00022692"/>
    </source>
</evidence>
<evidence type="ECO:0000259" key="5">
    <source>
        <dbReference type="PROSITE" id="PS50850"/>
    </source>
</evidence>
<feature type="transmembrane region" description="Helical" evidence="4">
    <location>
        <begin position="247"/>
        <end position="264"/>
    </location>
</feature>
<keyword evidence="2 4" id="KW-1133">Transmembrane helix</keyword>
<dbReference type="RefSeq" id="WP_147088990.1">
    <property type="nucleotide sequence ID" value="NZ_BAABJD010000002.1"/>
</dbReference>
<accession>A0A5B8S078</accession>
<name>A0A5B8S078_9SPHN</name>
<feature type="transmembrane region" description="Helical" evidence="4">
    <location>
        <begin position="139"/>
        <end position="164"/>
    </location>
</feature>
<feature type="transmembrane region" description="Helical" evidence="4">
    <location>
        <begin position="50"/>
        <end position="72"/>
    </location>
</feature>
<feature type="transmembrane region" description="Helical" evidence="4">
    <location>
        <begin position="106"/>
        <end position="127"/>
    </location>
</feature>
<keyword evidence="3 4" id="KW-0472">Membrane</keyword>
<organism evidence="6 7">
    <name type="scientific">Novosphingobium ginsenosidimutans</name>
    <dbReference type="NCBI Taxonomy" id="1176536"/>
    <lineage>
        <taxon>Bacteria</taxon>
        <taxon>Pseudomonadati</taxon>
        <taxon>Pseudomonadota</taxon>
        <taxon>Alphaproteobacteria</taxon>
        <taxon>Sphingomonadales</taxon>
        <taxon>Sphingomonadaceae</taxon>
        <taxon>Novosphingobium</taxon>
    </lineage>
</organism>